<reference evidence="2" key="1">
    <citation type="journal article" date="2014" name="PLoS ONE">
        <title>Transcriptome-Based Identification of ABC Transporters in the Western Tarnished Plant Bug Lygus hesperus.</title>
        <authorList>
            <person name="Hull J.J."/>
            <person name="Chaney K."/>
            <person name="Geib S.M."/>
            <person name="Fabrick J.A."/>
            <person name="Brent C.S."/>
            <person name="Walsh D."/>
            <person name="Lavine L.C."/>
        </authorList>
    </citation>
    <scope>NUCLEOTIDE SEQUENCE</scope>
</reference>
<dbReference type="Gene3D" id="2.30.42.10">
    <property type="match status" value="1"/>
</dbReference>
<dbReference type="AlphaFoldDB" id="A0A0A9W705"/>
<protein>
    <submittedName>
        <fullName evidence="2">PDZ and LIM domain protein 5</fullName>
    </submittedName>
</protein>
<proteinExistence type="predicted"/>
<sequence length="112" mass="12494">MLASLDAGGYNDEYKHRMRTMTRTLTAKEANAPPFVGLSLAQWKLSNVLTVDGLYKDGPAYQTGIRIGDKLLSIAGTKVQTISEVRCAINKYCHCSRLTKFTLQRPVENEDQ</sequence>
<dbReference type="SUPFAM" id="SSF50156">
    <property type="entry name" value="PDZ domain-like"/>
    <property type="match status" value="1"/>
</dbReference>
<evidence type="ECO:0000313" key="2">
    <source>
        <dbReference type="EMBL" id="JAG02288.1"/>
    </source>
</evidence>
<dbReference type="InterPro" id="IPR041489">
    <property type="entry name" value="PDZ_6"/>
</dbReference>
<feature type="domain" description="PDZ" evidence="1">
    <location>
        <begin position="24"/>
        <end position="83"/>
    </location>
</feature>
<organism evidence="2">
    <name type="scientific">Lygus hesperus</name>
    <name type="common">Western plant bug</name>
    <dbReference type="NCBI Taxonomy" id="30085"/>
    <lineage>
        <taxon>Eukaryota</taxon>
        <taxon>Metazoa</taxon>
        <taxon>Ecdysozoa</taxon>
        <taxon>Arthropoda</taxon>
        <taxon>Hexapoda</taxon>
        <taxon>Insecta</taxon>
        <taxon>Pterygota</taxon>
        <taxon>Neoptera</taxon>
        <taxon>Paraneoptera</taxon>
        <taxon>Hemiptera</taxon>
        <taxon>Heteroptera</taxon>
        <taxon>Panheteroptera</taxon>
        <taxon>Cimicomorpha</taxon>
        <taxon>Miridae</taxon>
        <taxon>Mirini</taxon>
        <taxon>Lygus</taxon>
    </lineage>
</organism>
<evidence type="ECO:0000259" key="1">
    <source>
        <dbReference type="PROSITE" id="PS50106"/>
    </source>
</evidence>
<dbReference type="InterPro" id="IPR036034">
    <property type="entry name" value="PDZ_sf"/>
</dbReference>
<dbReference type="InterPro" id="IPR001478">
    <property type="entry name" value="PDZ"/>
</dbReference>
<name>A0A0A9W705_LYGHE</name>
<dbReference type="PROSITE" id="PS50106">
    <property type="entry name" value="PDZ"/>
    <property type="match status" value="1"/>
</dbReference>
<dbReference type="Pfam" id="PF17820">
    <property type="entry name" value="PDZ_6"/>
    <property type="match status" value="1"/>
</dbReference>
<dbReference type="SMART" id="SM00228">
    <property type="entry name" value="PDZ"/>
    <property type="match status" value="1"/>
</dbReference>
<accession>A0A0A9W705</accession>
<dbReference type="EMBL" id="GBHO01041316">
    <property type="protein sequence ID" value="JAG02288.1"/>
    <property type="molecule type" value="Transcribed_RNA"/>
</dbReference>
<reference evidence="2" key="2">
    <citation type="submission" date="2014-07" db="EMBL/GenBank/DDBJ databases">
        <authorList>
            <person name="Hull J."/>
        </authorList>
    </citation>
    <scope>NUCLEOTIDE SEQUENCE</scope>
</reference>
<gene>
    <name evidence="2" type="primary">PDLIM5</name>
    <name evidence="2" type="ORF">CM83_12486</name>
</gene>